<evidence type="ECO:0000313" key="4">
    <source>
        <dbReference type="Proteomes" id="UP000472676"/>
    </source>
</evidence>
<keyword evidence="4" id="KW-1185">Reference proteome</keyword>
<dbReference type="InterPro" id="IPR001054">
    <property type="entry name" value="A/G_cyclase"/>
</dbReference>
<dbReference type="GO" id="GO:0006171">
    <property type="term" value="P:cAMP biosynthetic process"/>
    <property type="evidence" value="ECO:0007669"/>
    <property type="project" value="TreeGrafter"/>
</dbReference>
<evidence type="ECO:0000313" key="3">
    <source>
        <dbReference type="EMBL" id="NGY06041.1"/>
    </source>
</evidence>
<feature type="transmembrane region" description="Helical" evidence="1">
    <location>
        <begin position="199"/>
        <end position="219"/>
    </location>
</feature>
<keyword evidence="1" id="KW-0812">Transmembrane</keyword>
<dbReference type="InterPro" id="IPR050697">
    <property type="entry name" value="Adenylyl/Guanylyl_Cyclase_3/4"/>
</dbReference>
<dbReference type="SMART" id="SM00044">
    <property type="entry name" value="CYCc"/>
    <property type="match status" value="1"/>
</dbReference>
<feature type="transmembrane region" description="Helical" evidence="1">
    <location>
        <begin position="32"/>
        <end position="50"/>
    </location>
</feature>
<feature type="transmembrane region" description="Helical" evidence="1">
    <location>
        <begin position="62"/>
        <end position="82"/>
    </location>
</feature>
<evidence type="ECO:0000256" key="1">
    <source>
        <dbReference type="SAM" id="Phobius"/>
    </source>
</evidence>
<name>A0A6M2BV20_9GAMM</name>
<proteinExistence type="predicted"/>
<feature type="domain" description="Guanylate cyclase" evidence="2">
    <location>
        <begin position="256"/>
        <end position="387"/>
    </location>
</feature>
<comment type="caution">
    <text evidence="3">The sequence shown here is derived from an EMBL/GenBank/DDBJ whole genome shotgun (WGS) entry which is preliminary data.</text>
</comment>
<dbReference type="GO" id="GO:0035556">
    <property type="term" value="P:intracellular signal transduction"/>
    <property type="evidence" value="ECO:0007669"/>
    <property type="project" value="InterPro"/>
</dbReference>
<dbReference type="SUPFAM" id="SSF55073">
    <property type="entry name" value="Nucleotide cyclase"/>
    <property type="match status" value="1"/>
</dbReference>
<reference evidence="3 4" key="1">
    <citation type="journal article" date="2014" name="Int. J. Syst. Evol. Microbiol.">
        <title>Solimonas terrae sp. nov., isolated from soil.</title>
        <authorList>
            <person name="Kim S.J."/>
            <person name="Moon J.Y."/>
            <person name="Weon H.Y."/>
            <person name="Ahn J.H."/>
            <person name="Chen W.M."/>
            <person name="Kwon S.W."/>
        </authorList>
    </citation>
    <scope>NUCLEOTIDE SEQUENCE [LARGE SCALE GENOMIC DNA]</scope>
    <source>
        <strain evidence="3 4">KIS83-12</strain>
    </source>
</reference>
<protein>
    <submittedName>
        <fullName evidence="3">Adenylate/guanylate cyclase domain-containing protein</fullName>
    </submittedName>
</protein>
<sequence>MNGDLVANTVVALVALGMGLAFVSADRRSPTSRALAATYAYIGLSIYLNLAWTGADIDLPRWAAWFAMPEAAATVTMLEWVIRVRRTVPVNADLDTRFGDRVLRSGQVAGVLYGLFSLLWPEVRVSHFLRASAHPGVFLSGGFWLFAMPLLYAVASGTVGILLLLRRRPERAETTRVLAMAIAVPFLVASFVLPVEGAAVSVIIGEIIFFIGSTHYHVLQGQRGQFMSRFLSPQVAKLVAEQGLSRAMQESHREITIVCCDLRGFTPYAASHSSSQVLQVLREYYDAVGEVVSDYGATIKDFAGDGILILVGAPLPVPYHARRALEMARNIREVGLALTQRWSTANHALGIGVGVATGMVTVGVIGSASRLEYTAVGSAVNLASRLCEQAGNGEILVDARSADLANLDSLQLRDALPVKGFSEPVRRYALR</sequence>
<feature type="transmembrane region" description="Helical" evidence="1">
    <location>
        <begin position="102"/>
        <end position="121"/>
    </location>
</feature>
<dbReference type="CDD" id="cd07302">
    <property type="entry name" value="CHD"/>
    <property type="match status" value="1"/>
</dbReference>
<keyword evidence="1" id="KW-1133">Transmembrane helix</keyword>
<dbReference type="PROSITE" id="PS50125">
    <property type="entry name" value="GUANYLATE_CYCLASE_2"/>
    <property type="match status" value="1"/>
</dbReference>
<dbReference type="InterPro" id="IPR029787">
    <property type="entry name" value="Nucleotide_cyclase"/>
</dbReference>
<dbReference type="PANTHER" id="PTHR43081">
    <property type="entry name" value="ADENYLATE CYCLASE, TERMINAL-DIFFERENTIATION SPECIFIC-RELATED"/>
    <property type="match status" value="1"/>
</dbReference>
<feature type="transmembrane region" description="Helical" evidence="1">
    <location>
        <begin position="6"/>
        <end position="25"/>
    </location>
</feature>
<dbReference type="Pfam" id="PF00211">
    <property type="entry name" value="Guanylate_cyc"/>
    <property type="match status" value="1"/>
</dbReference>
<dbReference type="EMBL" id="JAAMOW010000007">
    <property type="protein sequence ID" value="NGY06041.1"/>
    <property type="molecule type" value="Genomic_DNA"/>
</dbReference>
<organism evidence="3 4">
    <name type="scientific">Solimonas terrae</name>
    <dbReference type="NCBI Taxonomy" id="1396819"/>
    <lineage>
        <taxon>Bacteria</taxon>
        <taxon>Pseudomonadati</taxon>
        <taxon>Pseudomonadota</taxon>
        <taxon>Gammaproteobacteria</taxon>
        <taxon>Nevskiales</taxon>
        <taxon>Nevskiaceae</taxon>
        <taxon>Solimonas</taxon>
    </lineage>
</organism>
<dbReference type="PANTHER" id="PTHR43081:SF20">
    <property type="entry name" value="TWO-COMPONENT RESPONSE REGULATOR"/>
    <property type="match status" value="1"/>
</dbReference>
<dbReference type="AlphaFoldDB" id="A0A6M2BV20"/>
<evidence type="ECO:0000259" key="2">
    <source>
        <dbReference type="PROSITE" id="PS50125"/>
    </source>
</evidence>
<gene>
    <name evidence="3" type="ORF">G7Y85_14800</name>
</gene>
<dbReference type="GO" id="GO:0004016">
    <property type="term" value="F:adenylate cyclase activity"/>
    <property type="evidence" value="ECO:0007669"/>
    <property type="project" value="UniProtKB-ARBA"/>
</dbReference>
<dbReference type="Gene3D" id="3.30.70.1230">
    <property type="entry name" value="Nucleotide cyclase"/>
    <property type="match status" value="1"/>
</dbReference>
<dbReference type="Proteomes" id="UP000472676">
    <property type="component" value="Unassembled WGS sequence"/>
</dbReference>
<dbReference type="RefSeq" id="WP_166258732.1">
    <property type="nucleotide sequence ID" value="NZ_JAAMOW010000007.1"/>
</dbReference>
<feature type="transmembrane region" description="Helical" evidence="1">
    <location>
        <begin position="141"/>
        <end position="165"/>
    </location>
</feature>
<accession>A0A6M2BV20</accession>
<feature type="transmembrane region" description="Helical" evidence="1">
    <location>
        <begin position="177"/>
        <end position="193"/>
    </location>
</feature>
<keyword evidence="1" id="KW-0472">Membrane</keyword>